<gene>
    <name evidence="2" type="ORF">B0A50_07526</name>
</gene>
<dbReference type="OrthoDB" id="3438340at2759"/>
<dbReference type="Proteomes" id="UP000308549">
    <property type="component" value="Unassembled WGS sequence"/>
</dbReference>
<feature type="compositionally biased region" description="Basic residues" evidence="1">
    <location>
        <begin position="221"/>
        <end position="231"/>
    </location>
</feature>
<dbReference type="InterPro" id="IPR021641">
    <property type="entry name" value="DUF3245"/>
</dbReference>
<dbReference type="Pfam" id="PF11595">
    <property type="entry name" value="DUF3245"/>
    <property type="match status" value="1"/>
</dbReference>
<reference evidence="2 3" key="1">
    <citation type="submission" date="2017-03" db="EMBL/GenBank/DDBJ databases">
        <title>Genomes of endolithic fungi from Antarctica.</title>
        <authorList>
            <person name="Coleine C."/>
            <person name="Masonjones S."/>
            <person name="Stajich J.E."/>
        </authorList>
    </citation>
    <scope>NUCLEOTIDE SEQUENCE [LARGE SCALE GENOMIC DNA]</scope>
    <source>
        <strain evidence="2 3">CCFEE 6315</strain>
    </source>
</reference>
<evidence type="ECO:0000256" key="1">
    <source>
        <dbReference type="SAM" id="MobiDB-lite"/>
    </source>
</evidence>
<sequence length="239" mass="26056">MAKPISEADIIFNRTNVALARSQRLIESWLPAKLQAVQDTPGHGALEDNDNEEDLKGLDETVGLGSKRKAQDDGLPEGALRRKKLASNERLLEQILGKKAAQARKKGDRGKQAGQEHAGAKPMPVSARNTKQEVESDEEEGGRSALFTSKKQRQRAVLPGQAPVLDGVDGQLEGVARLGGEQIVDQGAHQAQRLDTVDSETEQRPLKRKTGSYLDEVLGQKAKKKSKKRKKADATQTTQ</sequence>
<proteinExistence type="predicted"/>
<dbReference type="EMBL" id="NAJL01000057">
    <property type="protein sequence ID" value="TKA23318.1"/>
    <property type="molecule type" value="Genomic_DNA"/>
</dbReference>
<feature type="region of interest" description="Disordered" evidence="1">
    <location>
        <begin position="40"/>
        <end position="156"/>
    </location>
</feature>
<evidence type="ECO:0000313" key="3">
    <source>
        <dbReference type="Proteomes" id="UP000308549"/>
    </source>
</evidence>
<protein>
    <submittedName>
        <fullName evidence="2">Uncharacterized protein</fullName>
    </submittedName>
</protein>
<organism evidence="2 3">
    <name type="scientific">Salinomyces thailandicus</name>
    <dbReference type="NCBI Taxonomy" id="706561"/>
    <lineage>
        <taxon>Eukaryota</taxon>
        <taxon>Fungi</taxon>
        <taxon>Dikarya</taxon>
        <taxon>Ascomycota</taxon>
        <taxon>Pezizomycotina</taxon>
        <taxon>Dothideomycetes</taxon>
        <taxon>Dothideomycetidae</taxon>
        <taxon>Mycosphaerellales</taxon>
        <taxon>Teratosphaeriaceae</taxon>
        <taxon>Salinomyces</taxon>
    </lineage>
</organism>
<accession>A0A4U0TMV4</accession>
<evidence type="ECO:0000313" key="2">
    <source>
        <dbReference type="EMBL" id="TKA23318.1"/>
    </source>
</evidence>
<keyword evidence="3" id="KW-1185">Reference proteome</keyword>
<dbReference type="AlphaFoldDB" id="A0A4U0TMV4"/>
<feature type="region of interest" description="Disordered" evidence="1">
    <location>
        <begin position="186"/>
        <end position="239"/>
    </location>
</feature>
<name>A0A4U0TMV4_9PEZI</name>
<comment type="caution">
    <text evidence="2">The sequence shown here is derived from an EMBL/GenBank/DDBJ whole genome shotgun (WGS) entry which is preliminary data.</text>
</comment>